<comment type="caution">
    <text evidence="1">The sequence shown here is derived from an EMBL/GenBank/DDBJ whole genome shotgun (WGS) entry which is preliminary data.</text>
</comment>
<protein>
    <recommendedName>
        <fullName evidence="3">Transcriptional regulator</fullName>
    </recommendedName>
</protein>
<evidence type="ECO:0000313" key="1">
    <source>
        <dbReference type="EMBL" id="NLR90071.1"/>
    </source>
</evidence>
<dbReference type="Proteomes" id="UP000585050">
    <property type="component" value="Unassembled WGS sequence"/>
</dbReference>
<gene>
    <name evidence="1" type="ORF">HGP29_02590</name>
</gene>
<keyword evidence="2" id="KW-1185">Reference proteome</keyword>
<proteinExistence type="predicted"/>
<dbReference type="RefSeq" id="WP_168880749.1">
    <property type="nucleotide sequence ID" value="NZ_JABAIL010000001.1"/>
</dbReference>
<dbReference type="EMBL" id="JABAIL010000001">
    <property type="protein sequence ID" value="NLR90071.1"/>
    <property type="molecule type" value="Genomic_DNA"/>
</dbReference>
<accession>A0A7X8SGZ1</accession>
<evidence type="ECO:0008006" key="3">
    <source>
        <dbReference type="Google" id="ProtNLM"/>
    </source>
</evidence>
<evidence type="ECO:0000313" key="2">
    <source>
        <dbReference type="Proteomes" id="UP000585050"/>
    </source>
</evidence>
<dbReference type="AlphaFoldDB" id="A0A7X8SGZ1"/>
<organism evidence="1 2">
    <name type="scientific">Flammeovirga agarivorans</name>
    <dbReference type="NCBI Taxonomy" id="2726742"/>
    <lineage>
        <taxon>Bacteria</taxon>
        <taxon>Pseudomonadati</taxon>
        <taxon>Bacteroidota</taxon>
        <taxon>Cytophagia</taxon>
        <taxon>Cytophagales</taxon>
        <taxon>Flammeovirgaceae</taxon>
        <taxon>Flammeovirga</taxon>
    </lineage>
</organism>
<sequence length="81" mass="8972">MSREIKFSKFLMGLCLNTGSTFQDVAKKLGICATSDEINVLAEQMKHQGLIGDVENHGYVTKADLTAKGIQQAQHMMEWAN</sequence>
<name>A0A7X8SGZ1_9BACT</name>
<reference evidence="1 2" key="1">
    <citation type="submission" date="2020-04" db="EMBL/GenBank/DDBJ databases">
        <title>Flammeovirga sp. SR4, a novel species isolated from seawater.</title>
        <authorList>
            <person name="Wang X."/>
        </authorList>
    </citation>
    <scope>NUCLEOTIDE SEQUENCE [LARGE SCALE GENOMIC DNA]</scope>
    <source>
        <strain evidence="1 2">SR4</strain>
    </source>
</reference>